<sequence>MCSRAVTEPEARAAHGAITPAAPRDRQACRLACGPELLGRSLALQADFRDQQTRCERGGPAHLWPPGGHKLKAGEPASDLRRSGAATMQGL</sequence>
<comment type="caution">
    <text evidence="2">The sequence shown here is derived from an EMBL/GenBank/DDBJ whole genome shotgun (WGS) entry which is preliminary data.</text>
</comment>
<proteinExistence type="predicted"/>
<dbReference type="EMBL" id="QXFY01002270">
    <property type="protein sequence ID" value="KAE9300113.1"/>
    <property type="molecule type" value="Genomic_DNA"/>
</dbReference>
<accession>A0A6G0QRV2</accession>
<evidence type="ECO:0000313" key="3">
    <source>
        <dbReference type="Proteomes" id="UP000486351"/>
    </source>
</evidence>
<protein>
    <submittedName>
        <fullName evidence="2">Uncharacterized protein</fullName>
    </submittedName>
</protein>
<evidence type="ECO:0000313" key="2">
    <source>
        <dbReference type="EMBL" id="KAE9300113.1"/>
    </source>
</evidence>
<gene>
    <name evidence="2" type="ORF">PF008_g23079</name>
</gene>
<reference evidence="2 3" key="1">
    <citation type="submission" date="2018-09" db="EMBL/GenBank/DDBJ databases">
        <title>Genomic investigation of the strawberry pathogen Phytophthora fragariae indicates pathogenicity is determined by transcriptional variation in three key races.</title>
        <authorList>
            <person name="Adams T.M."/>
            <person name="Armitage A.D."/>
            <person name="Sobczyk M.K."/>
            <person name="Bates H.J."/>
            <person name="Dunwell J.M."/>
            <person name="Nellist C.F."/>
            <person name="Harrison R.J."/>
        </authorList>
    </citation>
    <scope>NUCLEOTIDE SEQUENCE [LARGE SCALE GENOMIC DNA]</scope>
    <source>
        <strain evidence="2 3">NOV-77</strain>
    </source>
</reference>
<evidence type="ECO:0000256" key="1">
    <source>
        <dbReference type="SAM" id="MobiDB-lite"/>
    </source>
</evidence>
<organism evidence="2 3">
    <name type="scientific">Phytophthora fragariae</name>
    <dbReference type="NCBI Taxonomy" id="53985"/>
    <lineage>
        <taxon>Eukaryota</taxon>
        <taxon>Sar</taxon>
        <taxon>Stramenopiles</taxon>
        <taxon>Oomycota</taxon>
        <taxon>Peronosporomycetes</taxon>
        <taxon>Peronosporales</taxon>
        <taxon>Peronosporaceae</taxon>
        <taxon>Phytophthora</taxon>
    </lineage>
</organism>
<feature type="region of interest" description="Disordered" evidence="1">
    <location>
        <begin position="55"/>
        <end position="91"/>
    </location>
</feature>
<name>A0A6G0QRV2_9STRA</name>
<dbReference type="AlphaFoldDB" id="A0A6G0QRV2"/>
<dbReference type="Proteomes" id="UP000486351">
    <property type="component" value="Unassembled WGS sequence"/>
</dbReference>